<dbReference type="InterPro" id="IPR004823">
    <property type="entry name" value="TAF_TATA-bd_Histone-like_dom"/>
</dbReference>
<keyword evidence="4" id="KW-0804">Transcription</keyword>
<name>I0YYJ0_COCSC</name>
<dbReference type="InterPro" id="IPR009072">
    <property type="entry name" value="Histone-fold"/>
</dbReference>
<dbReference type="KEGG" id="csl:COCSUDRAFT_41702"/>
<evidence type="ECO:0000256" key="6">
    <source>
        <dbReference type="SAM" id="MobiDB-lite"/>
    </source>
</evidence>
<dbReference type="GO" id="GO:0046695">
    <property type="term" value="C:SLIK (SAGA-like) complex"/>
    <property type="evidence" value="ECO:0007669"/>
    <property type="project" value="InterPro"/>
</dbReference>
<proteinExistence type="inferred from homology"/>
<dbReference type="SMART" id="SM00803">
    <property type="entry name" value="TAF"/>
    <property type="match status" value="1"/>
</dbReference>
<evidence type="ECO:0000313" key="9">
    <source>
        <dbReference type="Proteomes" id="UP000007264"/>
    </source>
</evidence>
<evidence type="ECO:0000256" key="3">
    <source>
        <dbReference type="ARBA" id="ARBA00023015"/>
    </source>
</evidence>
<evidence type="ECO:0000256" key="2">
    <source>
        <dbReference type="ARBA" id="ARBA00007688"/>
    </source>
</evidence>
<evidence type="ECO:0000313" key="8">
    <source>
        <dbReference type="EMBL" id="EIE23459.1"/>
    </source>
</evidence>
<dbReference type="RefSeq" id="XP_005648003.1">
    <property type="nucleotide sequence ID" value="XM_005647946.1"/>
</dbReference>
<reference evidence="8 9" key="1">
    <citation type="journal article" date="2012" name="Genome Biol.">
        <title>The genome of the polar eukaryotic microalga coccomyxa subellipsoidea reveals traits of cold adaptation.</title>
        <authorList>
            <person name="Blanc G."/>
            <person name="Agarkova I."/>
            <person name="Grimwood J."/>
            <person name="Kuo A."/>
            <person name="Brueggeman A."/>
            <person name="Dunigan D."/>
            <person name="Gurnon J."/>
            <person name="Ladunga I."/>
            <person name="Lindquist E."/>
            <person name="Lucas S."/>
            <person name="Pangilinan J."/>
            <person name="Proschold T."/>
            <person name="Salamov A."/>
            <person name="Schmutz J."/>
            <person name="Weeks D."/>
            <person name="Yamada T."/>
            <person name="Claverie J.M."/>
            <person name="Grigoriev I."/>
            <person name="Van Etten J."/>
            <person name="Lomsadze A."/>
            <person name="Borodovsky M."/>
        </authorList>
    </citation>
    <scope>NUCLEOTIDE SEQUENCE [LARGE SCALE GENOMIC DNA]</scope>
    <source>
        <strain evidence="8 9">C-169</strain>
    </source>
</reference>
<evidence type="ECO:0000256" key="4">
    <source>
        <dbReference type="ARBA" id="ARBA00023163"/>
    </source>
</evidence>
<protein>
    <submittedName>
        <fullName evidence="8">DUF1546-domain-containing protein</fullName>
    </submittedName>
</protein>
<accession>I0YYJ0</accession>
<sequence>MSLLSKSIVQAFAESVAVGDLAPEAADALGPHLEVRLREIIQDASKFMRHSKRHTLSTEDINSALILNLKEPIYGYGSKVPASFSTAQGLRDTFFVQDPLCDIQEVLAQPLPRCPVEVGTLPHWLAIEGKQPATAENAVIERRKPTAKRTRTAAQLDSTPGMQPCKNSSFKMFSTVPAASSSGRGSEKEERAAPVNGPVEHVLSQELLLYLDRVKGLLQGDGIGGQHLEVGLLTSLALDPGLSPLLPYLAQLVSEEIQKSLKSLRRLRLLLKVVRALLQNAHMALEGHLHQLIPVTLTCLVAKNLGGSPAEDHWSLRDAAAATVGAVIARYGADYPDVQTRISRQLLTAFLDSARPLATHYGAVRGLAAMGPRVVRLLLVPHMPAYSALLDKALTGGRPSSVRRLEAERVRSALLSAFRLAWTETSMAQAVRSYGEAGMRFKRPAPIEPIQKGASGTAEDKADVAAGTAATEAEEAKTTGNAEEGNDQAAASSAAENPSTEKPSGSKEQGPIVAQAEEGASAQGSMQSAPNRFLQGSETSAAALLAAYSTFGDAALPFVPFAPLFDVLL</sequence>
<feature type="domain" description="TATA box binding protein associated factor (TAF) histone-like fold" evidence="7">
    <location>
        <begin position="2"/>
        <end position="68"/>
    </location>
</feature>
<dbReference type="PANTHER" id="PTHR10221:SF9">
    <property type="entry name" value="TRANSCRIPTION INITIATION FACTOR TFIID SUBUNIT 6"/>
    <property type="match status" value="1"/>
</dbReference>
<comment type="caution">
    <text evidence="8">The sequence shown here is derived from an EMBL/GenBank/DDBJ whole genome shotgun (WGS) entry which is preliminary data.</text>
</comment>
<dbReference type="STRING" id="574566.I0YYJ0"/>
<dbReference type="Proteomes" id="UP000007264">
    <property type="component" value="Unassembled WGS sequence"/>
</dbReference>
<dbReference type="Gene3D" id="1.25.40.770">
    <property type="entry name" value="TAF6, C-terminal HEAT repeat domain"/>
    <property type="match status" value="1"/>
</dbReference>
<evidence type="ECO:0000256" key="5">
    <source>
        <dbReference type="ARBA" id="ARBA00023242"/>
    </source>
</evidence>
<dbReference type="GO" id="GO:0016251">
    <property type="term" value="F:RNA polymerase II general transcription initiation factor activity"/>
    <property type="evidence" value="ECO:0007669"/>
    <property type="project" value="InterPro"/>
</dbReference>
<dbReference type="Gene3D" id="1.10.20.10">
    <property type="entry name" value="Histone, subunit A"/>
    <property type="match status" value="1"/>
</dbReference>
<evidence type="ECO:0000259" key="7">
    <source>
        <dbReference type="SMART" id="SM00803"/>
    </source>
</evidence>
<dbReference type="GO" id="GO:0000124">
    <property type="term" value="C:SAGA complex"/>
    <property type="evidence" value="ECO:0007669"/>
    <property type="project" value="InterPro"/>
</dbReference>
<keyword evidence="9" id="KW-1185">Reference proteome</keyword>
<dbReference type="Pfam" id="PF02969">
    <property type="entry name" value="TAF"/>
    <property type="match status" value="1"/>
</dbReference>
<dbReference type="CDD" id="cd22931">
    <property type="entry name" value="HFD_TAF6"/>
    <property type="match status" value="1"/>
</dbReference>
<dbReference type="PANTHER" id="PTHR10221">
    <property type="entry name" value="TRANSCRIPTION INITIATION FACTOR TFIID SUBUNIT 6"/>
    <property type="match status" value="1"/>
</dbReference>
<dbReference type="OrthoDB" id="511252at2759"/>
<dbReference type="AlphaFoldDB" id="I0YYJ0"/>
<dbReference type="GO" id="GO:0005669">
    <property type="term" value="C:transcription factor TFIID complex"/>
    <property type="evidence" value="ECO:0007669"/>
    <property type="project" value="InterPro"/>
</dbReference>
<comment type="subcellular location">
    <subcellularLocation>
        <location evidence="1">Nucleus</location>
    </subcellularLocation>
</comment>
<dbReference type="CDD" id="cd08050">
    <property type="entry name" value="TAF6C"/>
    <property type="match status" value="1"/>
</dbReference>
<dbReference type="InterPro" id="IPR046344">
    <property type="entry name" value="TAF6_C_sf"/>
</dbReference>
<dbReference type="InterPro" id="IPR037796">
    <property type="entry name" value="TAF6"/>
</dbReference>
<keyword evidence="5" id="KW-0539">Nucleus</keyword>
<dbReference type="EMBL" id="AGSI01000007">
    <property type="protein sequence ID" value="EIE23459.1"/>
    <property type="molecule type" value="Genomic_DNA"/>
</dbReference>
<evidence type="ECO:0000256" key="1">
    <source>
        <dbReference type="ARBA" id="ARBA00004123"/>
    </source>
</evidence>
<gene>
    <name evidence="8" type="ORF">COCSUDRAFT_41702</name>
</gene>
<dbReference type="SUPFAM" id="SSF47113">
    <property type="entry name" value="Histone-fold"/>
    <property type="match status" value="1"/>
</dbReference>
<feature type="region of interest" description="Disordered" evidence="6">
    <location>
        <begin position="448"/>
        <end position="511"/>
    </location>
</feature>
<dbReference type="GO" id="GO:0051123">
    <property type="term" value="P:RNA polymerase II preinitiation complex assembly"/>
    <property type="evidence" value="ECO:0007669"/>
    <property type="project" value="TreeGrafter"/>
</dbReference>
<organism evidence="8 9">
    <name type="scientific">Coccomyxa subellipsoidea (strain C-169)</name>
    <name type="common">Green microalga</name>
    <dbReference type="NCBI Taxonomy" id="574566"/>
    <lineage>
        <taxon>Eukaryota</taxon>
        <taxon>Viridiplantae</taxon>
        <taxon>Chlorophyta</taxon>
        <taxon>core chlorophytes</taxon>
        <taxon>Trebouxiophyceae</taxon>
        <taxon>Trebouxiophyceae incertae sedis</taxon>
        <taxon>Coccomyxaceae</taxon>
        <taxon>Coccomyxa</taxon>
        <taxon>Coccomyxa subellipsoidea</taxon>
    </lineage>
</organism>
<keyword evidence="3" id="KW-0805">Transcription regulation</keyword>
<dbReference type="GeneID" id="17041451"/>
<dbReference type="eggNOG" id="KOG2549">
    <property type="taxonomic scope" value="Eukaryota"/>
</dbReference>
<dbReference type="GO" id="GO:0003713">
    <property type="term" value="F:transcription coactivator activity"/>
    <property type="evidence" value="ECO:0007669"/>
    <property type="project" value="TreeGrafter"/>
</dbReference>
<comment type="similarity">
    <text evidence="2">Belongs to the TAF6 family.</text>
</comment>
<feature type="compositionally biased region" description="Polar residues" evidence="6">
    <location>
        <begin position="489"/>
        <end position="507"/>
    </location>
</feature>
<dbReference type="GO" id="GO:0046982">
    <property type="term" value="F:protein heterodimerization activity"/>
    <property type="evidence" value="ECO:0007669"/>
    <property type="project" value="InterPro"/>
</dbReference>
<dbReference type="InterPro" id="IPR011442">
    <property type="entry name" value="TAF6_C"/>
</dbReference>
<dbReference type="Pfam" id="PF07571">
    <property type="entry name" value="TAF6_C"/>
    <property type="match status" value="1"/>
</dbReference>